<dbReference type="Pfam" id="PF11350">
    <property type="entry name" value="DUF3152"/>
    <property type="match status" value="1"/>
</dbReference>
<dbReference type="AlphaFoldDB" id="A0A0A0JWW2"/>
<evidence type="ECO:0000259" key="1">
    <source>
        <dbReference type="Pfam" id="PF11350"/>
    </source>
</evidence>
<sequence length="222" mass="23082">RATADHAPAVLARVGSAPSPAAEEVEEAATVAPTTGAAVVPESGSGRVDGVALPAIAAPTTHPRRTVRVGLQVERGAGVDVAEAARVVSATLGDPRGWQTHDAVRFRVVPPEAVAAGDVDITIVLASPSLTDELCAPLRTRGKVSCFNVGKVVLNVRRWMQGVPGYGTDLAAYRQYMVNHEVGHGLYHGHVECPRVGAVAPVMLQQSKGLDGCRPNPWPTSG</sequence>
<dbReference type="InterPro" id="IPR022603">
    <property type="entry name" value="DUF3152"/>
</dbReference>
<protein>
    <recommendedName>
        <fullName evidence="1">DUF3152 domain-containing protein</fullName>
    </recommendedName>
</protein>
<dbReference type="Proteomes" id="UP000030013">
    <property type="component" value="Unassembled WGS sequence"/>
</dbReference>
<dbReference type="eggNOG" id="COG5479">
    <property type="taxonomic scope" value="Bacteria"/>
</dbReference>
<accession>A0A0A0JWW2</accession>
<feature type="domain" description="DUF3152" evidence="1">
    <location>
        <begin position="42"/>
        <end position="211"/>
    </location>
</feature>
<feature type="non-terminal residue" evidence="2">
    <location>
        <position position="1"/>
    </location>
</feature>
<dbReference type="RefSeq" id="WP_052112993.1">
    <property type="nucleotide sequence ID" value="NZ_AVPL01000039.1"/>
</dbReference>
<comment type="caution">
    <text evidence="2">The sequence shown here is derived from an EMBL/GenBank/DDBJ whole genome shotgun (WGS) entry which is preliminary data.</text>
</comment>
<keyword evidence="3" id="KW-1185">Reference proteome</keyword>
<dbReference type="SUPFAM" id="SSF55486">
    <property type="entry name" value="Metalloproteases ('zincins'), catalytic domain"/>
    <property type="match status" value="1"/>
</dbReference>
<gene>
    <name evidence="2" type="ORF">N801_13400</name>
</gene>
<evidence type="ECO:0000313" key="2">
    <source>
        <dbReference type="EMBL" id="KGN40527.1"/>
    </source>
</evidence>
<proteinExistence type="predicted"/>
<dbReference type="EMBL" id="AVPL01000039">
    <property type="protein sequence ID" value="KGN40527.1"/>
    <property type="molecule type" value="Genomic_DNA"/>
</dbReference>
<reference evidence="2 3" key="1">
    <citation type="submission" date="2013-08" db="EMBL/GenBank/DDBJ databases">
        <title>The genome sequence of Knoellia aerolata.</title>
        <authorList>
            <person name="Zhu W."/>
            <person name="Wang G."/>
        </authorList>
    </citation>
    <scope>NUCLEOTIDE SEQUENCE [LARGE SCALE GENOMIC DNA]</scope>
    <source>
        <strain evidence="2 3">DSM 18566</strain>
    </source>
</reference>
<name>A0A0A0JWW2_9MICO</name>
<evidence type="ECO:0000313" key="3">
    <source>
        <dbReference type="Proteomes" id="UP000030013"/>
    </source>
</evidence>
<organism evidence="2 3">
    <name type="scientific">Knoellia aerolata DSM 18566</name>
    <dbReference type="NCBI Taxonomy" id="1385519"/>
    <lineage>
        <taxon>Bacteria</taxon>
        <taxon>Bacillati</taxon>
        <taxon>Actinomycetota</taxon>
        <taxon>Actinomycetes</taxon>
        <taxon>Micrococcales</taxon>
        <taxon>Intrasporangiaceae</taxon>
        <taxon>Knoellia</taxon>
    </lineage>
</organism>